<dbReference type="Pfam" id="PF01569">
    <property type="entry name" value="PAP2"/>
    <property type="match status" value="1"/>
</dbReference>
<dbReference type="Proteomes" id="UP000321907">
    <property type="component" value="Unassembled WGS sequence"/>
</dbReference>
<reference evidence="2 3" key="1">
    <citation type="submission" date="2019-08" db="EMBL/GenBank/DDBJ databases">
        <title>Lewinella sp. strain SSH13 Genome sequencing and assembly.</title>
        <authorList>
            <person name="Kim I."/>
        </authorList>
    </citation>
    <scope>NUCLEOTIDE SEQUENCE [LARGE SCALE GENOMIC DNA]</scope>
    <source>
        <strain evidence="2 3">SSH13</strain>
    </source>
</reference>
<comment type="caution">
    <text evidence="2">The sequence shown here is derived from an EMBL/GenBank/DDBJ whole genome shotgun (WGS) entry which is preliminary data.</text>
</comment>
<dbReference type="CDD" id="cd03398">
    <property type="entry name" value="PAP2_haloperoxidase"/>
    <property type="match status" value="1"/>
</dbReference>
<keyword evidence="3" id="KW-1185">Reference proteome</keyword>
<dbReference type="GO" id="GO:0004601">
    <property type="term" value="F:peroxidase activity"/>
    <property type="evidence" value="ECO:0007669"/>
    <property type="project" value="UniProtKB-KW"/>
</dbReference>
<dbReference type="RefSeq" id="WP_147928679.1">
    <property type="nucleotide sequence ID" value="NZ_VOXD01000001.1"/>
</dbReference>
<gene>
    <name evidence="2" type="ORF">FUA23_00200</name>
</gene>
<dbReference type="SUPFAM" id="SSF48317">
    <property type="entry name" value="Acid phosphatase/Vanadium-dependent haloperoxidase"/>
    <property type="match status" value="1"/>
</dbReference>
<evidence type="ECO:0000259" key="1">
    <source>
        <dbReference type="Pfam" id="PF01569"/>
    </source>
</evidence>
<dbReference type="PANTHER" id="PTHR34599:SF1">
    <property type="entry name" value="PHOSPHATIDIC ACID PHOSPHATASE TYPE 2_HALOPEROXIDASE DOMAIN-CONTAINING PROTEIN"/>
    <property type="match status" value="1"/>
</dbReference>
<keyword evidence="2" id="KW-0560">Oxidoreductase</keyword>
<name>A0A5C7FJX2_9BACT</name>
<dbReference type="InterPro" id="IPR036938">
    <property type="entry name" value="PAP2/HPO_sf"/>
</dbReference>
<evidence type="ECO:0000313" key="2">
    <source>
        <dbReference type="EMBL" id="TXF91638.1"/>
    </source>
</evidence>
<dbReference type="EMBL" id="VOXD01000001">
    <property type="protein sequence ID" value="TXF91638.1"/>
    <property type="molecule type" value="Genomic_DNA"/>
</dbReference>
<dbReference type="PROSITE" id="PS51257">
    <property type="entry name" value="PROKAR_LIPOPROTEIN"/>
    <property type="match status" value="1"/>
</dbReference>
<accession>A0A5C7FJX2</accession>
<proteinExistence type="predicted"/>
<dbReference type="AlphaFoldDB" id="A0A5C7FJX2"/>
<sequence length="457" mass="51207">MKILSRICSLLVLTGLFLSCGEEVNPNFQEEVAQPEFYHRSVKKLTDVIVHDIFSPPQAGRIYAYSSIAGYEAFAAGDPGLNTLAGQIPHLQPLPQPADVSGDVEIAYPIAAVAAQLKVGKSLIFSEEKIEAFEDEIFKEFAAIKVPAATLQASIDYGHAVADHVIKWYDGDTYKQSRTFPKYSISADPSKWQPTPPDYMDGIEPSWSKIRPFALDRSDQFKPLPPTKYSEEKGSDWWTEVEEVYNALKTEDDSEREERTAIAQFWDCNPYVSHHVGHVMFATKKITPGGHWINIAAIAARKAGADFKTTTHAYAMTSMAMHDGFISCWDEKYRSSLVRPETFINRHLDEDWRPLLQTPPFPEHTSGHSVVSRACAVVLTDIFGDDFAFTDDSEVEYDLPERSYNSFLEASEEAALSRLYGGIHYRPAIDYGVTQGEAVGKHLLSRVQPRANLTKKK</sequence>
<dbReference type="InterPro" id="IPR052559">
    <property type="entry name" value="V-haloperoxidase"/>
</dbReference>
<dbReference type="PANTHER" id="PTHR34599">
    <property type="entry name" value="PEROXIDASE-RELATED"/>
    <property type="match status" value="1"/>
</dbReference>
<evidence type="ECO:0000313" key="3">
    <source>
        <dbReference type="Proteomes" id="UP000321907"/>
    </source>
</evidence>
<feature type="domain" description="Phosphatidic acid phosphatase type 2/haloperoxidase" evidence="1">
    <location>
        <begin position="329"/>
        <end position="445"/>
    </location>
</feature>
<dbReference type="InterPro" id="IPR000326">
    <property type="entry name" value="PAP2/HPO"/>
</dbReference>
<organism evidence="2 3">
    <name type="scientific">Neolewinella aurantiaca</name>
    <dbReference type="NCBI Taxonomy" id="2602767"/>
    <lineage>
        <taxon>Bacteria</taxon>
        <taxon>Pseudomonadati</taxon>
        <taxon>Bacteroidota</taxon>
        <taxon>Saprospiria</taxon>
        <taxon>Saprospirales</taxon>
        <taxon>Lewinellaceae</taxon>
        <taxon>Neolewinella</taxon>
    </lineage>
</organism>
<dbReference type="OrthoDB" id="7793240at2"/>
<keyword evidence="2" id="KW-0575">Peroxidase</keyword>
<dbReference type="Gene3D" id="1.10.606.20">
    <property type="match status" value="1"/>
</dbReference>
<protein>
    <submittedName>
        <fullName evidence="2">Vanadium-dependent haloperoxidase</fullName>
    </submittedName>
</protein>